<dbReference type="Proteomes" id="UP000231383">
    <property type="component" value="Unassembled WGS sequence"/>
</dbReference>
<dbReference type="AlphaFoldDB" id="A0A2M8EWH2"/>
<dbReference type="GO" id="GO:0046933">
    <property type="term" value="F:proton-transporting ATP synthase activity, rotational mechanism"/>
    <property type="evidence" value="ECO:0007669"/>
    <property type="project" value="InterPro"/>
</dbReference>
<comment type="subcellular location">
    <subcellularLocation>
        <location evidence="1">Membrane</location>
    </subcellularLocation>
</comment>
<evidence type="ECO:0000313" key="7">
    <source>
        <dbReference type="EMBL" id="PJC30220.1"/>
    </source>
</evidence>
<keyword evidence="6" id="KW-0066">ATP synthesis</keyword>
<evidence type="ECO:0000256" key="5">
    <source>
        <dbReference type="ARBA" id="ARBA00023136"/>
    </source>
</evidence>
<protein>
    <submittedName>
        <fullName evidence="7">Uncharacterized protein</fullName>
    </submittedName>
</protein>
<evidence type="ECO:0000256" key="3">
    <source>
        <dbReference type="ARBA" id="ARBA00022781"/>
    </source>
</evidence>
<keyword evidence="2" id="KW-0813">Transport</keyword>
<organism evidence="7 8">
    <name type="scientific">Candidatus Roizmanbacteria bacterium CG_4_9_14_0_2_um_filter_39_13</name>
    <dbReference type="NCBI Taxonomy" id="1974839"/>
    <lineage>
        <taxon>Bacteria</taxon>
        <taxon>Candidatus Roizmaniibacteriota</taxon>
    </lineage>
</organism>
<evidence type="ECO:0000256" key="1">
    <source>
        <dbReference type="ARBA" id="ARBA00004370"/>
    </source>
</evidence>
<name>A0A2M8EWH2_9BACT</name>
<accession>A0A2M8EWH2</accession>
<keyword evidence="5" id="KW-0472">Membrane</keyword>
<reference evidence="8" key="1">
    <citation type="submission" date="2017-09" db="EMBL/GenBank/DDBJ databases">
        <title>Depth-based differentiation of microbial function through sediment-hosted aquifers and enrichment of novel symbionts in the deep terrestrial subsurface.</title>
        <authorList>
            <person name="Probst A.J."/>
            <person name="Ladd B."/>
            <person name="Jarett J.K."/>
            <person name="Geller-Mcgrath D.E."/>
            <person name="Sieber C.M.K."/>
            <person name="Emerson J.B."/>
            <person name="Anantharaman K."/>
            <person name="Thomas B.C."/>
            <person name="Malmstrom R."/>
            <person name="Stieglmeier M."/>
            <person name="Klingl A."/>
            <person name="Woyke T."/>
            <person name="Ryan C.M."/>
            <person name="Banfield J.F."/>
        </authorList>
    </citation>
    <scope>NUCLEOTIDE SEQUENCE [LARGE SCALE GENOMIC DNA]</scope>
</reference>
<dbReference type="Pfam" id="PF00213">
    <property type="entry name" value="OSCP"/>
    <property type="match status" value="1"/>
</dbReference>
<dbReference type="EMBL" id="PFSC01000178">
    <property type="protein sequence ID" value="PJC30220.1"/>
    <property type="molecule type" value="Genomic_DNA"/>
</dbReference>
<dbReference type="InterPro" id="IPR000711">
    <property type="entry name" value="ATPase_OSCP/dsu"/>
</dbReference>
<evidence type="ECO:0000256" key="2">
    <source>
        <dbReference type="ARBA" id="ARBA00022448"/>
    </source>
</evidence>
<evidence type="ECO:0000256" key="6">
    <source>
        <dbReference type="ARBA" id="ARBA00023310"/>
    </source>
</evidence>
<keyword evidence="3" id="KW-0375">Hydrogen ion transport</keyword>
<evidence type="ECO:0000256" key="4">
    <source>
        <dbReference type="ARBA" id="ARBA00023065"/>
    </source>
</evidence>
<sequence length="160" mass="18363">MEPADRYSQLLKEVFTTQQSHILIDALGHIIGATYDSTKNLQTEIKTRLPFDQTNTIVEIVKENQIDLNDATQAQEFFSELVALFKTLPTVDLTLAYSPTYSELQQFSQWWRKNFKANILLDITIDKNLIAGAMIGYDGTMKDYSLHKVLGTYVEEKHKQ</sequence>
<comment type="caution">
    <text evidence="7">The sequence shown here is derived from an EMBL/GenBank/DDBJ whole genome shotgun (WGS) entry which is preliminary data.</text>
</comment>
<keyword evidence="4" id="KW-0406">Ion transport</keyword>
<gene>
    <name evidence="7" type="ORF">CO051_06830</name>
</gene>
<evidence type="ECO:0000313" key="8">
    <source>
        <dbReference type="Proteomes" id="UP000231383"/>
    </source>
</evidence>
<proteinExistence type="predicted"/>
<dbReference type="GO" id="GO:0016020">
    <property type="term" value="C:membrane"/>
    <property type="evidence" value="ECO:0007669"/>
    <property type="project" value="UniProtKB-SubCell"/>
</dbReference>